<feature type="domain" description="HTH crp-type" evidence="5">
    <location>
        <begin position="144"/>
        <end position="216"/>
    </location>
</feature>
<dbReference type="InterPro" id="IPR050397">
    <property type="entry name" value="Env_Response_Regulators"/>
</dbReference>
<dbReference type="PROSITE" id="PS50042">
    <property type="entry name" value="CNMP_BINDING_3"/>
    <property type="match status" value="1"/>
</dbReference>
<protein>
    <submittedName>
        <fullName evidence="6">Cyclic nucleotide-binding protein</fullName>
    </submittedName>
</protein>
<dbReference type="SUPFAM" id="SSF51206">
    <property type="entry name" value="cAMP-binding domain-like"/>
    <property type="match status" value="1"/>
</dbReference>
<proteinExistence type="predicted"/>
<dbReference type="GO" id="GO:0003700">
    <property type="term" value="F:DNA-binding transcription factor activity"/>
    <property type="evidence" value="ECO:0007669"/>
    <property type="project" value="TreeGrafter"/>
</dbReference>
<evidence type="ECO:0000256" key="1">
    <source>
        <dbReference type="ARBA" id="ARBA00023015"/>
    </source>
</evidence>
<reference evidence="6 7" key="1">
    <citation type="submission" date="2018-02" db="EMBL/GenBank/DDBJ databases">
        <title>Whole genome sequencing of endophytic bacterium.</title>
        <authorList>
            <person name="Eedara R."/>
            <person name="Podile A.R."/>
        </authorList>
    </citation>
    <scope>NUCLEOTIDE SEQUENCE [LARGE SCALE GENOMIC DNA]</scope>
    <source>
        <strain evidence="6 7">RP1T</strain>
    </source>
</reference>
<dbReference type="PANTHER" id="PTHR24567:SF68">
    <property type="entry name" value="DNA-BINDING TRANSCRIPTIONAL DUAL REGULATOR CRP"/>
    <property type="match status" value="1"/>
</dbReference>
<dbReference type="PANTHER" id="PTHR24567">
    <property type="entry name" value="CRP FAMILY TRANSCRIPTIONAL REGULATORY PROTEIN"/>
    <property type="match status" value="1"/>
</dbReference>
<feature type="domain" description="Cyclic nucleotide-binding" evidence="4">
    <location>
        <begin position="10"/>
        <end position="130"/>
    </location>
</feature>
<dbReference type="Pfam" id="PF00027">
    <property type="entry name" value="cNMP_binding"/>
    <property type="match status" value="1"/>
</dbReference>
<organism evidence="6 7">
    <name type="scientific">Labrys okinawensis</name>
    <dbReference type="NCBI Taxonomy" id="346911"/>
    <lineage>
        <taxon>Bacteria</taxon>
        <taxon>Pseudomonadati</taxon>
        <taxon>Pseudomonadota</taxon>
        <taxon>Alphaproteobacteria</taxon>
        <taxon>Hyphomicrobiales</taxon>
        <taxon>Xanthobacteraceae</taxon>
        <taxon>Labrys</taxon>
    </lineage>
</organism>
<name>A0A2S9QED7_9HYPH</name>
<dbReference type="InterPro" id="IPR000595">
    <property type="entry name" value="cNMP-bd_dom"/>
</dbReference>
<dbReference type="GO" id="GO:0003677">
    <property type="term" value="F:DNA binding"/>
    <property type="evidence" value="ECO:0007669"/>
    <property type="project" value="UniProtKB-KW"/>
</dbReference>
<dbReference type="GO" id="GO:0005829">
    <property type="term" value="C:cytosol"/>
    <property type="evidence" value="ECO:0007669"/>
    <property type="project" value="TreeGrafter"/>
</dbReference>
<evidence type="ECO:0000313" key="6">
    <source>
        <dbReference type="EMBL" id="PRH87709.1"/>
    </source>
</evidence>
<dbReference type="Gene3D" id="1.10.10.10">
    <property type="entry name" value="Winged helix-like DNA-binding domain superfamily/Winged helix DNA-binding domain"/>
    <property type="match status" value="1"/>
</dbReference>
<evidence type="ECO:0000256" key="3">
    <source>
        <dbReference type="ARBA" id="ARBA00023163"/>
    </source>
</evidence>
<keyword evidence="2" id="KW-0238">DNA-binding</keyword>
<sequence length="228" mass="25214">MSNTLSQIPLFQALDEATIKAFDGRVRWAKFEENELVVDYDDNSNDVYFLISGKVRVLYRTITGKEVILAELGGGQFFGELSAIDGVGRSANVTALNRSQMCIISGPVFMELLTQNASVCKQILQLLASRVRALNTKLAEHSFLQTKHRLYAELIRLSQPRASHPGQRVLSPPPFHHDLAARIGCRREAVSRELSALEKEGLVSKTRGALALVNPEELNKRISAALAD</sequence>
<dbReference type="InterPro" id="IPR014710">
    <property type="entry name" value="RmlC-like_jellyroll"/>
</dbReference>
<dbReference type="RefSeq" id="WP_105861376.1">
    <property type="nucleotide sequence ID" value="NZ_PUEJ01000003.1"/>
</dbReference>
<dbReference type="InterPro" id="IPR036390">
    <property type="entry name" value="WH_DNA-bd_sf"/>
</dbReference>
<evidence type="ECO:0000313" key="7">
    <source>
        <dbReference type="Proteomes" id="UP000237682"/>
    </source>
</evidence>
<gene>
    <name evidence="6" type="ORF">C5L14_07180</name>
</gene>
<dbReference type="Gene3D" id="2.60.120.10">
    <property type="entry name" value="Jelly Rolls"/>
    <property type="match status" value="1"/>
</dbReference>
<dbReference type="Proteomes" id="UP000237682">
    <property type="component" value="Unassembled WGS sequence"/>
</dbReference>
<dbReference type="InterPro" id="IPR036388">
    <property type="entry name" value="WH-like_DNA-bd_sf"/>
</dbReference>
<dbReference type="Pfam" id="PF13545">
    <property type="entry name" value="HTH_Crp_2"/>
    <property type="match status" value="1"/>
</dbReference>
<dbReference type="SMART" id="SM00100">
    <property type="entry name" value="cNMP"/>
    <property type="match status" value="1"/>
</dbReference>
<accession>A0A2S9QED7</accession>
<evidence type="ECO:0000259" key="5">
    <source>
        <dbReference type="PROSITE" id="PS51063"/>
    </source>
</evidence>
<dbReference type="EMBL" id="PUEJ01000003">
    <property type="protein sequence ID" value="PRH87709.1"/>
    <property type="molecule type" value="Genomic_DNA"/>
</dbReference>
<evidence type="ECO:0000259" key="4">
    <source>
        <dbReference type="PROSITE" id="PS50042"/>
    </source>
</evidence>
<dbReference type="AlphaFoldDB" id="A0A2S9QED7"/>
<dbReference type="SUPFAM" id="SSF46785">
    <property type="entry name" value="Winged helix' DNA-binding domain"/>
    <property type="match status" value="1"/>
</dbReference>
<comment type="caution">
    <text evidence="6">The sequence shown here is derived from an EMBL/GenBank/DDBJ whole genome shotgun (WGS) entry which is preliminary data.</text>
</comment>
<dbReference type="InterPro" id="IPR018490">
    <property type="entry name" value="cNMP-bd_dom_sf"/>
</dbReference>
<keyword evidence="3" id="KW-0804">Transcription</keyword>
<keyword evidence="7" id="KW-1185">Reference proteome</keyword>
<dbReference type="SMART" id="SM00419">
    <property type="entry name" value="HTH_CRP"/>
    <property type="match status" value="1"/>
</dbReference>
<dbReference type="CDD" id="cd00038">
    <property type="entry name" value="CAP_ED"/>
    <property type="match status" value="1"/>
</dbReference>
<keyword evidence="1" id="KW-0805">Transcription regulation</keyword>
<dbReference type="OrthoDB" id="3182344at2"/>
<dbReference type="PROSITE" id="PS51063">
    <property type="entry name" value="HTH_CRP_2"/>
    <property type="match status" value="1"/>
</dbReference>
<evidence type="ECO:0000256" key="2">
    <source>
        <dbReference type="ARBA" id="ARBA00023125"/>
    </source>
</evidence>
<dbReference type="InterPro" id="IPR012318">
    <property type="entry name" value="HTH_CRP"/>
</dbReference>